<organism evidence="1 2">
    <name type="scientific">Candidatus Faecalibacterium gallistercoris</name>
    <dbReference type="NCBI Taxonomy" id="2838579"/>
    <lineage>
        <taxon>Bacteria</taxon>
        <taxon>Bacillati</taxon>
        <taxon>Bacillota</taxon>
        <taxon>Clostridia</taxon>
        <taxon>Eubacteriales</taxon>
        <taxon>Oscillospiraceae</taxon>
        <taxon>Faecalibacterium</taxon>
    </lineage>
</organism>
<gene>
    <name evidence="1" type="ORF">H9725_04925</name>
</gene>
<dbReference type="AlphaFoldDB" id="A0A9D2FFS5"/>
<protein>
    <submittedName>
        <fullName evidence="1">Uncharacterized protein</fullName>
    </submittedName>
</protein>
<name>A0A9D2FFS5_9FIRM</name>
<dbReference type="EMBL" id="DXBJ01000033">
    <property type="protein sequence ID" value="HIZ57909.1"/>
    <property type="molecule type" value="Genomic_DNA"/>
</dbReference>
<comment type="caution">
    <text evidence="1">The sequence shown here is derived from an EMBL/GenBank/DDBJ whole genome shotgun (WGS) entry which is preliminary data.</text>
</comment>
<sequence length="400" mass="43118">MGKKLVIDTMFCDLRKMQESTLAQYDSIRISAMIVMTNARARELMSRYPFEMDCMHTLDLDDETTLNTLNGKTLFTGRNTPNGRQYLVVNGMMTITPDAGDALRQYMGMMINGMVYCPDSLATVLASKAAVNGKVETYPDGAVVLRSNAVLDRAFALRAEPGRLYWAAKRLIAVDSALDGEELAARGVRFAAREAYLAESLAESLAPLFDPDTQLTILPDGVTVEQDDLTLNGTALRRLGDSLVVLGDLRLTEDCAEALSNLEYLQVEGDIYLPESLADALDAVTETLFDGEVHYLAGKPLYGKMELTVDQSLLDAFPDGLTLVDCKSVTLAASLTSAAVLEHLAFYDCKDITCPAALESAVRAVSTGVGGVTLSDAPEEAGASGDDAGTQRIDAMSYVL</sequence>
<proteinExistence type="predicted"/>
<accession>A0A9D2FFS5</accession>
<dbReference type="Proteomes" id="UP000824065">
    <property type="component" value="Unassembled WGS sequence"/>
</dbReference>
<reference evidence="1" key="1">
    <citation type="journal article" date="2021" name="PeerJ">
        <title>Extensive microbial diversity within the chicken gut microbiome revealed by metagenomics and culture.</title>
        <authorList>
            <person name="Gilroy R."/>
            <person name="Ravi A."/>
            <person name="Getino M."/>
            <person name="Pursley I."/>
            <person name="Horton D.L."/>
            <person name="Alikhan N.F."/>
            <person name="Baker D."/>
            <person name="Gharbi K."/>
            <person name="Hall N."/>
            <person name="Watson M."/>
            <person name="Adriaenssens E.M."/>
            <person name="Foster-Nyarko E."/>
            <person name="Jarju S."/>
            <person name="Secka A."/>
            <person name="Antonio M."/>
            <person name="Oren A."/>
            <person name="Chaudhuri R.R."/>
            <person name="La Ragione R."/>
            <person name="Hildebrand F."/>
            <person name="Pallen M.J."/>
        </authorList>
    </citation>
    <scope>NUCLEOTIDE SEQUENCE</scope>
    <source>
        <strain evidence="1">ChiBcec16-3735</strain>
    </source>
</reference>
<evidence type="ECO:0000313" key="2">
    <source>
        <dbReference type="Proteomes" id="UP000824065"/>
    </source>
</evidence>
<evidence type="ECO:0000313" key="1">
    <source>
        <dbReference type="EMBL" id="HIZ57909.1"/>
    </source>
</evidence>
<reference evidence="1" key="2">
    <citation type="submission" date="2021-04" db="EMBL/GenBank/DDBJ databases">
        <authorList>
            <person name="Gilroy R."/>
        </authorList>
    </citation>
    <scope>NUCLEOTIDE SEQUENCE</scope>
    <source>
        <strain evidence="1">ChiBcec16-3735</strain>
    </source>
</reference>